<dbReference type="RefSeq" id="WP_203630760.1">
    <property type="nucleotide sequence ID" value="NZ_BNJR01000017.1"/>
</dbReference>
<reference evidence="2 3" key="1">
    <citation type="journal article" date="2021" name="Int. J. Syst. Evol. Microbiol.">
        <title>Lentilactobacillus fungorum sp. nov., isolated from spent mushroom substrates.</title>
        <authorList>
            <person name="Tohno M."/>
            <person name="Tanizawa Y."/>
            <person name="Kojima Y."/>
            <person name="Sakamoto M."/>
            <person name="Ohkuma M."/>
            <person name="Kobayashi H."/>
        </authorList>
    </citation>
    <scope>NUCLEOTIDE SEQUENCE [LARGE SCALE GENOMIC DNA]</scope>
    <source>
        <strain evidence="2 3">YK48G</strain>
    </source>
</reference>
<name>A0ABQ3W326_9LACO</name>
<organism evidence="2 3">
    <name type="scientific">Lentilactobacillus fungorum</name>
    <dbReference type="NCBI Taxonomy" id="2201250"/>
    <lineage>
        <taxon>Bacteria</taxon>
        <taxon>Bacillati</taxon>
        <taxon>Bacillota</taxon>
        <taxon>Bacilli</taxon>
        <taxon>Lactobacillales</taxon>
        <taxon>Lactobacillaceae</taxon>
        <taxon>Lentilactobacillus</taxon>
    </lineage>
</organism>
<sequence>MKKDWLKSSVTYTLVNEAHKKGVKHSFSNVAQNVTAESVTAFSKILEGIIEGTVADAAVMSVDRVDIDGQPAQVPAAPKA</sequence>
<evidence type="ECO:0000313" key="2">
    <source>
        <dbReference type="EMBL" id="GHP14776.1"/>
    </source>
</evidence>
<feature type="domain" description="DUF1659" evidence="1">
    <location>
        <begin position="3"/>
        <end position="57"/>
    </location>
</feature>
<dbReference type="InterPro" id="IPR012454">
    <property type="entry name" value="DUF1659"/>
</dbReference>
<proteinExistence type="predicted"/>
<dbReference type="Proteomes" id="UP000604765">
    <property type="component" value="Unassembled WGS sequence"/>
</dbReference>
<keyword evidence="3" id="KW-1185">Reference proteome</keyword>
<accession>A0ABQ3W326</accession>
<dbReference type="Pfam" id="PF07872">
    <property type="entry name" value="DUF1659"/>
    <property type="match status" value="1"/>
</dbReference>
<dbReference type="EMBL" id="BNJR01000017">
    <property type="protein sequence ID" value="GHP14776.1"/>
    <property type="molecule type" value="Genomic_DNA"/>
</dbReference>
<comment type="caution">
    <text evidence="2">The sequence shown here is derived from an EMBL/GenBank/DDBJ whole genome shotgun (WGS) entry which is preliminary data.</text>
</comment>
<protein>
    <recommendedName>
        <fullName evidence="1">DUF1659 domain-containing protein</fullName>
    </recommendedName>
</protein>
<evidence type="ECO:0000313" key="3">
    <source>
        <dbReference type="Proteomes" id="UP000604765"/>
    </source>
</evidence>
<evidence type="ECO:0000259" key="1">
    <source>
        <dbReference type="Pfam" id="PF07872"/>
    </source>
</evidence>
<gene>
    <name evidence="2" type="ORF">YK48G_22010</name>
</gene>